<gene>
    <name evidence="3" type="ORF">DW204_09960</name>
    <name evidence="2" type="ORF">DW653_00425</name>
    <name evidence="1" type="ORF">DXD04_06450</name>
</gene>
<dbReference type="InterPro" id="IPR035069">
    <property type="entry name" value="TTHA1013/TTHA0281-like"/>
</dbReference>
<evidence type="ECO:0000313" key="2">
    <source>
        <dbReference type="EMBL" id="RHF93371.1"/>
    </source>
</evidence>
<evidence type="ECO:0000313" key="6">
    <source>
        <dbReference type="Proteomes" id="UP000284998"/>
    </source>
</evidence>
<dbReference type="EMBL" id="QRHQ01000001">
    <property type="protein sequence ID" value="RHF93371.1"/>
    <property type="molecule type" value="Genomic_DNA"/>
</dbReference>
<dbReference type="EMBL" id="QSQT01000010">
    <property type="protein sequence ID" value="RGK56423.1"/>
    <property type="molecule type" value="Genomic_DNA"/>
</dbReference>
<sequence length="134" mass="15021">MKTVEVIVEHAGNNLSAYIEGAPVITVGNDVKEIEKNMKEAVELYLESCKEMNIAPVEILQGEFTLKFKIDAATFINYYSSIFTKAALSRITGINERQLWHYAAGVHKPRKQQLEKIQKGINALTEELAAINLL</sequence>
<dbReference type="RefSeq" id="WP_117671890.1">
    <property type="nucleotide sequence ID" value="NZ_CABOGR010000010.1"/>
</dbReference>
<protein>
    <submittedName>
        <fullName evidence="1">Antitoxin HicB</fullName>
    </submittedName>
</protein>
<dbReference type="Proteomes" id="UP000284998">
    <property type="component" value="Unassembled WGS sequence"/>
</dbReference>
<dbReference type="Gene3D" id="3.30.160.250">
    <property type="match status" value="1"/>
</dbReference>
<evidence type="ECO:0000313" key="4">
    <source>
        <dbReference type="Proteomes" id="UP000260862"/>
    </source>
</evidence>
<evidence type="ECO:0000313" key="1">
    <source>
        <dbReference type="EMBL" id="RGK56423.1"/>
    </source>
</evidence>
<dbReference type="Proteomes" id="UP000260862">
    <property type="component" value="Unassembled WGS sequence"/>
</dbReference>
<keyword evidence="4" id="KW-1185">Reference proteome</keyword>
<accession>A0A3E4N351</accession>
<dbReference type="SUPFAM" id="SSF143100">
    <property type="entry name" value="TTHA1013/TTHA0281-like"/>
    <property type="match status" value="1"/>
</dbReference>
<dbReference type="EMBL" id="QRJS01000024">
    <property type="protein sequence ID" value="RHH43163.1"/>
    <property type="molecule type" value="Genomic_DNA"/>
</dbReference>
<comment type="caution">
    <text evidence="1">The sequence shown here is derived from an EMBL/GenBank/DDBJ whole genome shotgun (WGS) entry which is preliminary data.</text>
</comment>
<organism evidence="1 4">
    <name type="scientific">Phocaeicola plebeius</name>
    <dbReference type="NCBI Taxonomy" id="310297"/>
    <lineage>
        <taxon>Bacteria</taxon>
        <taxon>Pseudomonadati</taxon>
        <taxon>Bacteroidota</taxon>
        <taxon>Bacteroidia</taxon>
        <taxon>Bacteroidales</taxon>
        <taxon>Bacteroidaceae</taxon>
        <taxon>Phocaeicola</taxon>
    </lineage>
</organism>
<proteinExistence type="predicted"/>
<dbReference type="AlphaFoldDB" id="A0A3E4N351"/>
<dbReference type="Proteomes" id="UP000283485">
    <property type="component" value="Unassembled WGS sequence"/>
</dbReference>
<evidence type="ECO:0000313" key="3">
    <source>
        <dbReference type="EMBL" id="RHH43163.1"/>
    </source>
</evidence>
<evidence type="ECO:0000313" key="5">
    <source>
        <dbReference type="Proteomes" id="UP000283485"/>
    </source>
</evidence>
<name>A0A3E4N351_9BACT</name>
<reference evidence="4 5" key="1">
    <citation type="submission" date="2018-08" db="EMBL/GenBank/DDBJ databases">
        <title>A genome reference for cultivated species of the human gut microbiota.</title>
        <authorList>
            <person name="Zou Y."/>
            <person name="Xue W."/>
            <person name="Luo G."/>
        </authorList>
    </citation>
    <scope>NUCLEOTIDE SEQUENCE [LARGE SCALE GENOMIC DNA]</scope>
    <source>
        <strain evidence="3 6">AM17-44</strain>
        <strain evidence="2 5">AM23-23</strain>
        <strain evidence="1 4">TF10-3AC</strain>
    </source>
</reference>